<feature type="region of interest" description="Disordered" evidence="6">
    <location>
        <begin position="324"/>
        <end position="344"/>
    </location>
</feature>
<feature type="transmembrane region" description="Helical" evidence="7">
    <location>
        <begin position="103"/>
        <end position="124"/>
    </location>
</feature>
<dbReference type="EMBL" id="ML996577">
    <property type="protein sequence ID" value="KAF2755737.1"/>
    <property type="molecule type" value="Genomic_DNA"/>
</dbReference>
<feature type="transmembrane region" description="Helical" evidence="7">
    <location>
        <begin position="20"/>
        <end position="41"/>
    </location>
</feature>
<dbReference type="OrthoDB" id="5022096at2759"/>
<feature type="transmembrane region" description="Helical" evidence="7">
    <location>
        <begin position="215"/>
        <end position="232"/>
    </location>
</feature>
<dbReference type="InterPro" id="IPR052337">
    <property type="entry name" value="SAT4-like"/>
</dbReference>
<dbReference type="AlphaFoldDB" id="A0A6A6W2B8"/>
<dbReference type="Proteomes" id="UP000799437">
    <property type="component" value="Unassembled WGS sequence"/>
</dbReference>
<feature type="transmembrane region" description="Helical" evidence="7">
    <location>
        <begin position="131"/>
        <end position="152"/>
    </location>
</feature>
<accession>A0A6A6W2B8</accession>
<evidence type="ECO:0000313" key="10">
    <source>
        <dbReference type="Proteomes" id="UP000799437"/>
    </source>
</evidence>
<organism evidence="9 10">
    <name type="scientific">Pseudovirgaria hyperparasitica</name>
    <dbReference type="NCBI Taxonomy" id="470096"/>
    <lineage>
        <taxon>Eukaryota</taxon>
        <taxon>Fungi</taxon>
        <taxon>Dikarya</taxon>
        <taxon>Ascomycota</taxon>
        <taxon>Pezizomycotina</taxon>
        <taxon>Dothideomycetes</taxon>
        <taxon>Dothideomycetes incertae sedis</taxon>
        <taxon>Acrospermales</taxon>
        <taxon>Acrospermaceae</taxon>
        <taxon>Pseudovirgaria</taxon>
    </lineage>
</organism>
<keyword evidence="2 7" id="KW-0812">Transmembrane</keyword>
<evidence type="ECO:0000256" key="2">
    <source>
        <dbReference type="ARBA" id="ARBA00022692"/>
    </source>
</evidence>
<evidence type="ECO:0000256" key="1">
    <source>
        <dbReference type="ARBA" id="ARBA00004141"/>
    </source>
</evidence>
<evidence type="ECO:0000256" key="5">
    <source>
        <dbReference type="ARBA" id="ARBA00038359"/>
    </source>
</evidence>
<evidence type="ECO:0000256" key="7">
    <source>
        <dbReference type="SAM" id="Phobius"/>
    </source>
</evidence>
<name>A0A6A6W2B8_9PEZI</name>
<dbReference type="PANTHER" id="PTHR33048:SF167">
    <property type="entry name" value="INTEGRAL MEMBRANE PROTEIN"/>
    <property type="match status" value="1"/>
</dbReference>
<keyword evidence="10" id="KW-1185">Reference proteome</keyword>
<proteinExistence type="inferred from homology"/>
<feature type="transmembrane region" description="Helical" evidence="7">
    <location>
        <begin position="252"/>
        <end position="272"/>
    </location>
</feature>
<keyword evidence="4 7" id="KW-0472">Membrane</keyword>
<reference evidence="9" key="1">
    <citation type="journal article" date="2020" name="Stud. Mycol.">
        <title>101 Dothideomycetes genomes: a test case for predicting lifestyles and emergence of pathogens.</title>
        <authorList>
            <person name="Haridas S."/>
            <person name="Albert R."/>
            <person name="Binder M."/>
            <person name="Bloem J."/>
            <person name="Labutti K."/>
            <person name="Salamov A."/>
            <person name="Andreopoulos B."/>
            <person name="Baker S."/>
            <person name="Barry K."/>
            <person name="Bills G."/>
            <person name="Bluhm B."/>
            <person name="Cannon C."/>
            <person name="Castanera R."/>
            <person name="Culley D."/>
            <person name="Daum C."/>
            <person name="Ezra D."/>
            <person name="Gonzalez J."/>
            <person name="Henrissat B."/>
            <person name="Kuo A."/>
            <person name="Liang C."/>
            <person name="Lipzen A."/>
            <person name="Lutzoni F."/>
            <person name="Magnuson J."/>
            <person name="Mondo S."/>
            <person name="Nolan M."/>
            <person name="Ohm R."/>
            <person name="Pangilinan J."/>
            <person name="Park H.-J."/>
            <person name="Ramirez L."/>
            <person name="Alfaro M."/>
            <person name="Sun H."/>
            <person name="Tritt A."/>
            <person name="Yoshinaga Y."/>
            <person name="Zwiers L.-H."/>
            <person name="Turgeon B."/>
            <person name="Goodwin S."/>
            <person name="Spatafora J."/>
            <person name="Crous P."/>
            <person name="Grigoriev I."/>
        </authorList>
    </citation>
    <scope>NUCLEOTIDE SEQUENCE</scope>
    <source>
        <strain evidence="9">CBS 121739</strain>
    </source>
</reference>
<evidence type="ECO:0000256" key="6">
    <source>
        <dbReference type="SAM" id="MobiDB-lite"/>
    </source>
</evidence>
<dbReference type="GeneID" id="54489466"/>
<evidence type="ECO:0000256" key="4">
    <source>
        <dbReference type="ARBA" id="ARBA00023136"/>
    </source>
</evidence>
<comment type="subcellular location">
    <subcellularLocation>
        <location evidence="1">Membrane</location>
        <topology evidence="1">Multi-pass membrane protein</topology>
    </subcellularLocation>
</comment>
<sequence>MNSRQASMVTGPCENEGGHILAATLAVSLTALITTLLRIYVRMVMTRNVGRDDYTMYAAMLLTLVFQGLIIAEVMYGTGQHQHCLDPAVISKGLQLNFVTQPLSLWTIALVKISVGLFLLRIAVQPIYRKIIWGFTVFLIMYTIVCTFTVIFQCTNPRVLWDPTVKTTCFPPTTLRALGFMNTTFNIFTDFLFSIILPIPMLATIQVNKRTKSSIICILGLGIFAAAAGIVKASYLSNYGKMGDFLWDSRNITLWVMVETCVGIVAANLPCFKPLFRHALQLSGYGTGSRGLRASGYIQHSQNYGRGSQNQRSQGNRFSAFAPAMPRSQGASTTEEEFGKGVGDEVHMMTRIKGNVSGSDGDSRLSDESLNMDAGRNGIVKTVATTINYVDVEKGVKAEERV</sequence>
<feature type="transmembrane region" description="Helical" evidence="7">
    <location>
        <begin position="53"/>
        <end position="72"/>
    </location>
</feature>
<dbReference type="GO" id="GO:0016020">
    <property type="term" value="C:membrane"/>
    <property type="evidence" value="ECO:0007669"/>
    <property type="project" value="UniProtKB-SubCell"/>
</dbReference>
<dbReference type="InterPro" id="IPR049326">
    <property type="entry name" value="Rhodopsin_dom_fungi"/>
</dbReference>
<feature type="transmembrane region" description="Helical" evidence="7">
    <location>
        <begin position="185"/>
        <end position="203"/>
    </location>
</feature>
<keyword evidence="3 7" id="KW-1133">Transmembrane helix</keyword>
<protein>
    <recommendedName>
        <fullName evidence="8">Rhodopsin domain-containing protein</fullName>
    </recommendedName>
</protein>
<comment type="similarity">
    <text evidence="5">Belongs to the SAT4 family.</text>
</comment>
<evidence type="ECO:0000256" key="3">
    <source>
        <dbReference type="ARBA" id="ARBA00022989"/>
    </source>
</evidence>
<dbReference type="PANTHER" id="PTHR33048">
    <property type="entry name" value="PTH11-LIKE INTEGRAL MEMBRANE PROTEIN (AFU_ORTHOLOGUE AFUA_5G11245)"/>
    <property type="match status" value="1"/>
</dbReference>
<feature type="domain" description="Rhodopsin" evidence="8">
    <location>
        <begin position="37"/>
        <end position="277"/>
    </location>
</feature>
<gene>
    <name evidence="9" type="ORF">EJ05DRAFT_513211</name>
</gene>
<dbReference type="RefSeq" id="XP_033598188.1">
    <property type="nucleotide sequence ID" value="XM_033748412.1"/>
</dbReference>
<evidence type="ECO:0000313" key="9">
    <source>
        <dbReference type="EMBL" id="KAF2755737.1"/>
    </source>
</evidence>
<dbReference type="Pfam" id="PF20684">
    <property type="entry name" value="Fung_rhodopsin"/>
    <property type="match status" value="1"/>
</dbReference>
<evidence type="ECO:0000259" key="8">
    <source>
        <dbReference type="Pfam" id="PF20684"/>
    </source>
</evidence>